<dbReference type="Gene3D" id="3.30.470.30">
    <property type="entry name" value="DNA ligase/mRNA capping enzyme"/>
    <property type="match status" value="1"/>
</dbReference>
<dbReference type="Pfam" id="PF01068">
    <property type="entry name" value="DNA_ligase_A_M"/>
    <property type="match status" value="1"/>
</dbReference>
<reference evidence="6 7" key="1">
    <citation type="submission" date="2020-08" db="EMBL/GenBank/DDBJ databases">
        <title>Sequencing the genomes of 1000 actinobacteria strains.</title>
        <authorList>
            <person name="Klenk H.-P."/>
        </authorList>
    </citation>
    <scope>NUCLEOTIDE SEQUENCE [LARGE SCALE GENOMIC DNA]</scope>
    <source>
        <strain evidence="6 7">DSM 41654</strain>
    </source>
</reference>
<accession>A0A7W7RC40</accession>
<gene>
    <name evidence="6" type="ORF">FHR34_008204</name>
</gene>
<comment type="catalytic activity">
    <reaction evidence="4">
        <text>ATP + (deoxyribonucleotide)n-3'-hydroxyl + 5'-phospho-(deoxyribonucleotide)m = (deoxyribonucleotide)n+m + AMP + diphosphate.</text>
        <dbReference type="EC" id="6.5.1.1"/>
    </reaction>
</comment>
<dbReference type="SUPFAM" id="SSF50249">
    <property type="entry name" value="Nucleic acid-binding proteins"/>
    <property type="match status" value="1"/>
</dbReference>
<dbReference type="CDD" id="cd07971">
    <property type="entry name" value="OBF_DNA_ligase_LigD"/>
    <property type="match status" value="1"/>
</dbReference>
<evidence type="ECO:0000256" key="1">
    <source>
        <dbReference type="ARBA" id="ARBA00007572"/>
    </source>
</evidence>
<dbReference type="InterPro" id="IPR012340">
    <property type="entry name" value="NA-bd_OB-fold"/>
</dbReference>
<dbReference type="InterPro" id="IPR012310">
    <property type="entry name" value="DNA_ligase_ATP-dep_cent"/>
</dbReference>
<dbReference type="SUPFAM" id="SSF56091">
    <property type="entry name" value="DNA ligase/mRNA capping enzyme, catalytic domain"/>
    <property type="match status" value="1"/>
</dbReference>
<dbReference type="EC" id="6.5.1.1" evidence="2"/>
<evidence type="ECO:0000313" key="6">
    <source>
        <dbReference type="EMBL" id="MBB4929105.1"/>
    </source>
</evidence>
<evidence type="ECO:0000256" key="2">
    <source>
        <dbReference type="ARBA" id="ARBA00012727"/>
    </source>
</evidence>
<dbReference type="EMBL" id="JACHJV010000004">
    <property type="protein sequence ID" value="MBB4929105.1"/>
    <property type="molecule type" value="Genomic_DNA"/>
</dbReference>
<evidence type="ECO:0000256" key="4">
    <source>
        <dbReference type="ARBA" id="ARBA00034003"/>
    </source>
</evidence>
<dbReference type="PANTHER" id="PTHR45674:SF4">
    <property type="entry name" value="DNA LIGASE 1"/>
    <property type="match status" value="1"/>
</dbReference>
<evidence type="ECO:0000256" key="3">
    <source>
        <dbReference type="ARBA" id="ARBA00022598"/>
    </source>
</evidence>
<comment type="caution">
    <text evidence="6">The sequence shown here is derived from an EMBL/GenBank/DDBJ whole genome shotgun (WGS) entry which is preliminary data.</text>
</comment>
<comment type="similarity">
    <text evidence="1">Belongs to the ATP-dependent DNA ligase family.</text>
</comment>
<name>A0A7W7RC40_KITKI</name>
<dbReference type="GO" id="GO:0006281">
    <property type="term" value="P:DNA repair"/>
    <property type="evidence" value="ECO:0007669"/>
    <property type="project" value="InterPro"/>
</dbReference>
<keyword evidence="3 6" id="KW-0436">Ligase</keyword>
<evidence type="ECO:0000259" key="5">
    <source>
        <dbReference type="PROSITE" id="PS50160"/>
    </source>
</evidence>
<dbReference type="Gene3D" id="2.40.50.140">
    <property type="entry name" value="Nucleic acid-binding proteins"/>
    <property type="match status" value="1"/>
</dbReference>
<dbReference type="Proteomes" id="UP000540506">
    <property type="component" value="Unassembled WGS sequence"/>
</dbReference>
<dbReference type="PANTHER" id="PTHR45674">
    <property type="entry name" value="DNA LIGASE 1/3 FAMILY MEMBER"/>
    <property type="match status" value="1"/>
</dbReference>
<protein>
    <recommendedName>
        <fullName evidence="2">DNA ligase (ATP)</fullName>
        <ecNumber evidence="2">6.5.1.1</ecNumber>
    </recommendedName>
</protein>
<dbReference type="GO" id="GO:0005524">
    <property type="term" value="F:ATP binding"/>
    <property type="evidence" value="ECO:0007669"/>
    <property type="project" value="InterPro"/>
</dbReference>
<dbReference type="Gene3D" id="3.30.1490.70">
    <property type="match status" value="1"/>
</dbReference>
<keyword evidence="7" id="KW-1185">Reference proteome</keyword>
<dbReference type="GO" id="GO:0006310">
    <property type="term" value="P:DNA recombination"/>
    <property type="evidence" value="ECO:0007669"/>
    <property type="project" value="InterPro"/>
</dbReference>
<feature type="domain" description="ATP-dependent DNA ligase family profile" evidence="5">
    <location>
        <begin position="115"/>
        <end position="237"/>
    </location>
</feature>
<organism evidence="6 7">
    <name type="scientific">Kitasatospora kifunensis</name>
    <name type="common">Streptomyces kifunensis</name>
    <dbReference type="NCBI Taxonomy" id="58351"/>
    <lineage>
        <taxon>Bacteria</taxon>
        <taxon>Bacillati</taxon>
        <taxon>Actinomycetota</taxon>
        <taxon>Actinomycetes</taxon>
        <taxon>Kitasatosporales</taxon>
        <taxon>Streptomycetaceae</taxon>
        <taxon>Kitasatospora</taxon>
    </lineage>
</organism>
<dbReference type="InterPro" id="IPR012309">
    <property type="entry name" value="DNA_ligase_ATP-dep_C"/>
</dbReference>
<dbReference type="AlphaFoldDB" id="A0A7W7RC40"/>
<dbReference type="InterPro" id="IPR050191">
    <property type="entry name" value="ATP-dep_DNA_ligase"/>
</dbReference>
<dbReference type="PROSITE" id="PS50160">
    <property type="entry name" value="DNA_LIGASE_A3"/>
    <property type="match status" value="1"/>
</dbReference>
<evidence type="ECO:0000313" key="7">
    <source>
        <dbReference type="Proteomes" id="UP000540506"/>
    </source>
</evidence>
<dbReference type="RefSeq" id="WP_184947136.1">
    <property type="nucleotide sequence ID" value="NZ_JACHJV010000004.1"/>
</dbReference>
<dbReference type="GO" id="GO:0003910">
    <property type="term" value="F:DNA ligase (ATP) activity"/>
    <property type="evidence" value="ECO:0007669"/>
    <property type="project" value="UniProtKB-EC"/>
</dbReference>
<sequence length="316" mass="34565">MASRRSAPSRVELPHIEPMLATTGPMPTGPSWAAEVKWDGARSLAYLPGDGSVQLVGRNLTDYTDRFPEIAEALSPVAGPLILDGEIVVMGPSGAPSFNLLQQRVHRSRLAAVRAGAASMPALYIVFDVPHTDRPLTGEPYYERRHRLEELHLDRPRVRAPAAWSTVEDAFTWTREHRLEGLVAKRVDSPYRFGRAAEWRKVKHIQVSDVLIGGWLPGGPHGATVRAVLVGVQLDQGLLFAGSVGTGFDTAERRALAAALRRLDAPVSPFTPASFGLPRGAEVRFVRPELTAEVAYLEVTEAGRLRQPVWRGLRGT</sequence>
<dbReference type="CDD" id="cd07906">
    <property type="entry name" value="Adenylation_DNA_ligase_LigD_LigC"/>
    <property type="match status" value="1"/>
</dbReference>
<dbReference type="Pfam" id="PF04679">
    <property type="entry name" value="DNA_ligase_A_C"/>
    <property type="match status" value="1"/>
</dbReference>
<proteinExistence type="inferred from homology"/>